<accession>I7M326</accession>
<organism evidence="1 2">
    <name type="scientific">Tetrahymena thermophila (strain SB210)</name>
    <dbReference type="NCBI Taxonomy" id="312017"/>
    <lineage>
        <taxon>Eukaryota</taxon>
        <taxon>Sar</taxon>
        <taxon>Alveolata</taxon>
        <taxon>Ciliophora</taxon>
        <taxon>Intramacronucleata</taxon>
        <taxon>Oligohymenophorea</taxon>
        <taxon>Hymenostomatida</taxon>
        <taxon>Tetrahymenina</taxon>
        <taxon>Tetrahymenidae</taxon>
        <taxon>Tetrahymena</taxon>
    </lineage>
</organism>
<dbReference type="KEGG" id="tet:TTHERM_00502110"/>
<dbReference type="GeneID" id="7825614"/>
<keyword evidence="2" id="KW-1185">Reference proteome</keyword>
<dbReference type="InParanoid" id="I7M326"/>
<protein>
    <submittedName>
        <fullName evidence="1">Uncharacterized protein</fullName>
    </submittedName>
</protein>
<evidence type="ECO:0000313" key="1">
    <source>
        <dbReference type="EMBL" id="EAS02020.1"/>
    </source>
</evidence>
<name>I7M326_TETTS</name>
<dbReference type="RefSeq" id="XP_001022265.1">
    <property type="nucleotide sequence ID" value="XM_001022265.1"/>
</dbReference>
<dbReference type="HOGENOM" id="CLU_2676562_0_0_1"/>
<reference evidence="2" key="1">
    <citation type="journal article" date="2006" name="PLoS Biol.">
        <title>Macronuclear genome sequence of the ciliate Tetrahymena thermophila, a model eukaryote.</title>
        <authorList>
            <person name="Eisen J.A."/>
            <person name="Coyne R.S."/>
            <person name="Wu M."/>
            <person name="Wu D."/>
            <person name="Thiagarajan M."/>
            <person name="Wortman J.R."/>
            <person name="Badger J.H."/>
            <person name="Ren Q."/>
            <person name="Amedeo P."/>
            <person name="Jones K.M."/>
            <person name="Tallon L.J."/>
            <person name="Delcher A.L."/>
            <person name="Salzberg S.L."/>
            <person name="Silva J.C."/>
            <person name="Haas B.J."/>
            <person name="Majoros W.H."/>
            <person name="Farzad M."/>
            <person name="Carlton J.M."/>
            <person name="Smith R.K. Jr."/>
            <person name="Garg J."/>
            <person name="Pearlman R.E."/>
            <person name="Karrer K.M."/>
            <person name="Sun L."/>
            <person name="Manning G."/>
            <person name="Elde N.C."/>
            <person name="Turkewitz A.P."/>
            <person name="Asai D.J."/>
            <person name="Wilkes D.E."/>
            <person name="Wang Y."/>
            <person name="Cai H."/>
            <person name="Collins K."/>
            <person name="Stewart B.A."/>
            <person name="Lee S.R."/>
            <person name="Wilamowska K."/>
            <person name="Weinberg Z."/>
            <person name="Ruzzo W.L."/>
            <person name="Wloga D."/>
            <person name="Gaertig J."/>
            <person name="Frankel J."/>
            <person name="Tsao C.-C."/>
            <person name="Gorovsky M.A."/>
            <person name="Keeling P.J."/>
            <person name="Waller R.F."/>
            <person name="Patron N.J."/>
            <person name="Cherry J.M."/>
            <person name="Stover N.A."/>
            <person name="Krieger C.J."/>
            <person name="del Toro C."/>
            <person name="Ryder H.F."/>
            <person name="Williamson S.C."/>
            <person name="Barbeau R.A."/>
            <person name="Hamilton E.P."/>
            <person name="Orias E."/>
        </authorList>
    </citation>
    <scope>NUCLEOTIDE SEQUENCE [LARGE SCALE GENOMIC DNA]</scope>
    <source>
        <strain evidence="2">SB210</strain>
    </source>
</reference>
<gene>
    <name evidence="1" type="ORF">TTHERM_00502110</name>
</gene>
<sequence>MGCTQAKQPKIKLSPEEIKELEACREAILQCMKASRNNQFYYSQPQRSQSRLNYINTQSDCTLPTKNSLNSPKKQ</sequence>
<dbReference type="AlphaFoldDB" id="I7M326"/>
<dbReference type="EMBL" id="GG662548">
    <property type="protein sequence ID" value="EAS02020.1"/>
    <property type="molecule type" value="Genomic_DNA"/>
</dbReference>
<proteinExistence type="predicted"/>
<dbReference type="Proteomes" id="UP000009168">
    <property type="component" value="Unassembled WGS sequence"/>
</dbReference>
<evidence type="ECO:0000313" key="2">
    <source>
        <dbReference type="Proteomes" id="UP000009168"/>
    </source>
</evidence>